<dbReference type="OrthoDB" id="415825at2759"/>
<dbReference type="PANTHER" id="PTHR10801:SF10">
    <property type="entry name" value="FAD BINDING DOMAIN PROTEIN (AFU_ORTHOLOGUE AFUA_6G14300)"/>
    <property type="match status" value="1"/>
</dbReference>
<dbReference type="RefSeq" id="XP_003716955.1">
    <property type="nucleotide sequence ID" value="XM_003716907.1"/>
</dbReference>
<evidence type="ECO:0000256" key="2">
    <source>
        <dbReference type="ARBA" id="ARBA00012405"/>
    </source>
</evidence>
<dbReference type="HOGENOM" id="CLU_025883_0_0_1"/>
<dbReference type="InterPro" id="IPR016166">
    <property type="entry name" value="FAD-bd_PCMH"/>
</dbReference>
<evidence type="ECO:0000256" key="5">
    <source>
        <dbReference type="ARBA" id="ARBA00023136"/>
    </source>
</evidence>
<comment type="subcellular location">
    <subcellularLocation>
        <location evidence="1">Membrane</location>
        <topology evidence="1">Single-pass membrane protein</topology>
    </subcellularLocation>
</comment>
<dbReference type="OMA" id="NETINFV"/>
<dbReference type="InParanoid" id="G4N6B4"/>
<reference evidence="7 8" key="1">
    <citation type="journal article" date="2005" name="Nature">
        <title>The genome sequence of the rice blast fungus Magnaporthe grisea.</title>
        <authorList>
            <person name="Dean R.A."/>
            <person name="Talbot N.J."/>
            <person name="Ebbole D.J."/>
            <person name="Farman M.L."/>
            <person name="Mitchell T.K."/>
            <person name="Orbach M.J."/>
            <person name="Thon M."/>
            <person name="Kulkarni R."/>
            <person name="Xu J.R."/>
            <person name="Pan H."/>
            <person name="Read N.D."/>
            <person name="Lee Y.H."/>
            <person name="Carbone I."/>
            <person name="Brown D."/>
            <person name="Oh Y.Y."/>
            <person name="Donofrio N."/>
            <person name="Jeong J.S."/>
            <person name="Soanes D.M."/>
            <person name="Djonovic S."/>
            <person name="Kolomiets E."/>
            <person name="Rehmeyer C."/>
            <person name="Li W."/>
            <person name="Harding M."/>
            <person name="Kim S."/>
            <person name="Lebrun M.H."/>
            <person name="Bohnert H."/>
            <person name="Coughlan S."/>
            <person name="Butler J."/>
            <person name="Calvo S."/>
            <person name="Ma L.J."/>
            <person name="Nicol R."/>
            <person name="Purcell S."/>
            <person name="Nusbaum C."/>
            <person name="Galagan J.E."/>
            <person name="Birren B.W."/>
        </authorList>
    </citation>
    <scope>NUCLEOTIDE SEQUENCE [LARGE SCALE GENOMIC DNA]</scope>
    <source>
        <strain evidence="8">70-15 / ATCC MYA-4617 / FGSC 8958</strain>
    </source>
</reference>
<keyword evidence="4" id="KW-1133">Transmembrane helix</keyword>
<keyword evidence="8" id="KW-1185">Reference proteome</keyword>
<dbReference type="SMR" id="G4N6B4"/>
<dbReference type="Proteomes" id="UP000009058">
    <property type="component" value="Chromosome 4"/>
</dbReference>
<dbReference type="PANTHER" id="PTHR10801">
    <property type="entry name" value="24-DEHYDROCHOLESTEROL REDUCTASE"/>
    <property type="match status" value="1"/>
</dbReference>
<dbReference type="InterPro" id="IPR016169">
    <property type="entry name" value="FAD-bd_PCMH_sub2"/>
</dbReference>
<proteinExistence type="predicted"/>
<keyword evidence="3" id="KW-0812">Transmembrane</keyword>
<dbReference type="VEuPathDB" id="FungiDB:MGG_06580"/>
<dbReference type="KEGG" id="mgr:MGG_06580"/>
<evidence type="ECO:0000313" key="7">
    <source>
        <dbReference type="EMBL" id="EHA50636.1"/>
    </source>
</evidence>
<dbReference type="Gene3D" id="3.30.465.10">
    <property type="match status" value="1"/>
</dbReference>
<accession>G4N6B4</accession>
<sequence length="520" mass="58916">MMDKDDETAPMKAHKAAVQVIARQVQGFRSRNEKFRIFHGSTNSTRPAHGNKTVDISPLNNVIKVDTTSKTALVEPNVPMDKLVASTFEHGLVPPVVMEFPGITVGGGYSGSAGESSSFRYGYFDQSVNWVEMVLGTGEVVRASATENPDLFKGAAGAMGTLGITTLVELQLLPAKRFVKTTYHKTRSVAEAIAVVQRETANQSNDYVDAILFSKTHGAVISGEMTDAKPKETQACSFSRPWDPWYYLHVEQRTTSDPEAEMVDYIPLPEYLFRYDRGGFWVGLEAFRYFPFVPFNRLTRWFLDDFMHTRMLYRALQSTNRSFGFLVQDLLLPYSTAEAFIDYSVEELDVWPLWLCPLRAMRGPSFHPSTTQPGPSADPKPMLNIGLWGRGAQDLDEFVAQNRRLEERLGELGGRKVLYSHAYYTEGEFWSLYDRKWYEELRERYGAMDLPSVYDKIRIDAKTSSGGHRPGESGWWARFWSMWPVAGLVGIRSAIRSGDYLHHRRPIWRHSLGSPVKDKG</sequence>
<evidence type="ECO:0000256" key="3">
    <source>
        <dbReference type="ARBA" id="ARBA00022692"/>
    </source>
</evidence>
<keyword evidence="5" id="KW-0472">Membrane</keyword>
<protein>
    <recommendedName>
        <fullName evidence="2">Delta(24)-sterol reductase</fullName>
        <ecNumber evidence="2">1.3.1.72</ecNumber>
    </recommendedName>
</protein>
<dbReference type="GO" id="GO:0071949">
    <property type="term" value="F:FAD binding"/>
    <property type="evidence" value="ECO:0007669"/>
    <property type="project" value="InterPro"/>
</dbReference>
<dbReference type="InterPro" id="IPR006094">
    <property type="entry name" value="Oxid_FAD_bind_N"/>
</dbReference>
<dbReference type="SUPFAM" id="SSF56176">
    <property type="entry name" value="FAD-binding/transporter-associated domain-like"/>
    <property type="match status" value="1"/>
</dbReference>
<name>G4N6B4_PYRO7</name>
<reference key="2">
    <citation type="submission" date="2011-05" db="EMBL/GenBank/DDBJ databases">
        <title>The Genome Sequence of Magnaporthe oryzae 70-15.</title>
        <authorList>
            <consortium name="The Broad Institute Genome Sequencing Platform"/>
            <person name="Ma L.-J."/>
            <person name="Dead R."/>
            <person name="Young S.K."/>
            <person name="Zeng Q."/>
            <person name="Gargeya S."/>
            <person name="Fitzgerald M."/>
            <person name="Haas B."/>
            <person name="Abouelleil A."/>
            <person name="Alvarado L."/>
            <person name="Arachchi H.M."/>
            <person name="Berlin A."/>
            <person name="Brown A."/>
            <person name="Chapman S.B."/>
            <person name="Chen Z."/>
            <person name="Dunbar C."/>
            <person name="Freedman E."/>
            <person name="Gearin G."/>
            <person name="Gellesch M."/>
            <person name="Goldberg J."/>
            <person name="Griggs A."/>
            <person name="Gujja S."/>
            <person name="Heiman D."/>
            <person name="Howarth C."/>
            <person name="Larson L."/>
            <person name="Lui A."/>
            <person name="MacDonald P.J.P."/>
            <person name="Mehta T."/>
            <person name="Montmayeur A."/>
            <person name="Murphy C."/>
            <person name="Neiman D."/>
            <person name="Pearson M."/>
            <person name="Priest M."/>
            <person name="Roberts A."/>
            <person name="Saif S."/>
            <person name="Shea T."/>
            <person name="Shenoy N."/>
            <person name="Sisk P."/>
            <person name="Stolte C."/>
            <person name="Sykes S."/>
            <person name="Yandava C."/>
            <person name="Wortman J."/>
            <person name="Nusbaum C."/>
            <person name="Birren B."/>
        </authorList>
    </citation>
    <scope>NUCLEOTIDE SEQUENCE</scope>
    <source>
        <strain>70-15</strain>
    </source>
</reference>
<dbReference type="InterPro" id="IPR036318">
    <property type="entry name" value="FAD-bd_PCMH-like_sf"/>
</dbReference>
<evidence type="ECO:0000313" key="8">
    <source>
        <dbReference type="Proteomes" id="UP000009058"/>
    </source>
</evidence>
<gene>
    <name evidence="7" type="ORF">MGG_06580</name>
</gene>
<dbReference type="AlphaFoldDB" id="G4N6B4"/>
<dbReference type="InterPro" id="IPR040165">
    <property type="entry name" value="Diminuto-like"/>
</dbReference>
<evidence type="ECO:0000256" key="4">
    <source>
        <dbReference type="ARBA" id="ARBA00022989"/>
    </source>
</evidence>
<dbReference type="PROSITE" id="PS51387">
    <property type="entry name" value="FAD_PCMH"/>
    <property type="match status" value="1"/>
</dbReference>
<dbReference type="GO" id="GO:0050614">
    <property type="term" value="F:Delta24-sterol reductase activity"/>
    <property type="evidence" value="ECO:0007669"/>
    <property type="project" value="UniProtKB-EC"/>
</dbReference>
<evidence type="ECO:0000259" key="6">
    <source>
        <dbReference type="PROSITE" id="PS51387"/>
    </source>
</evidence>
<dbReference type="EMBL" id="CM001234">
    <property type="protein sequence ID" value="EHA50636.1"/>
    <property type="molecule type" value="Genomic_DNA"/>
</dbReference>
<dbReference type="GO" id="GO:0016020">
    <property type="term" value="C:membrane"/>
    <property type="evidence" value="ECO:0007669"/>
    <property type="project" value="UniProtKB-SubCell"/>
</dbReference>
<dbReference type="GO" id="GO:0005737">
    <property type="term" value="C:cytoplasm"/>
    <property type="evidence" value="ECO:0007669"/>
    <property type="project" value="TreeGrafter"/>
</dbReference>
<dbReference type="GO" id="GO:0008202">
    <property type="term" value="P:steroid metabolic process"/>
    <property type="evidence" value="ECO:0007669"/>
    <property type="project" value="TreeGrafter"/>
</dbReference>
<dbReference type="EC" id="1.3.1.72" evidence="2"/>
<dbReference type="FunFam" id="3.30.465.10:FF:000031">
    <property type="entry name" value="FAD binding domain protein"/>
    <property type="match status" value="1"/>
</dbReference>
<feature type="domain" description="FAD-binding PCMH-type" evidence="6">
    <location>
        <begin position="5"/>
        <end position="175"/>
    </location>
</feature>
<dbReference type="Pfam" id="PF01565">
    <property type="entry name" value="FAD_binding_4"/>
    <property type="match status" value="1"/>
</dbReference>
<evidence type="ECO:0000256" key="1">
    <source>
        <dbReference type="ARBA" id="ARBA00004167"/>
    </source>
</evidence>
<dbReference type="STRING" id="242507.G4N6B4"/>
<dbReference type="GO" id="GO:0000246">
    <property type="term" value="F:Delta24(24-1) sterol reductase activity"/>
    <property type="evidence" value="ECO:0007669"/>
    <property type="project" value="TreeGrafter"/>
</dbReference>
<dbReference type="eggNOG" id="KOG1262">
    <property type="taxonomic scope" value="Eukaryota"/>
</dbReference>
<organism evidence="7 8">
    <name type="scientific">Pyricularia oryzae (strain 70-15 / ATCC MYA-4617 / FGSC 8958)</name>
    <name type="common">Rice blast fungus</name>
    <name type="synonym">Magnaporthe oryzae</name>
    <dbReference type="NCBI Taxonomy" id="242507"/>
    <lineage>
        <taxon>Eukaryota</taxon>
        <taxon>Fungi</taxon>
        <taxon>Dikarya</taxon>
        <taxon>Ascomycota</taxon>
        <taxon>Pezizomycotina</taxon>
        <taxon>Sordariomycetes</taxon>
        <taxon>Sordariomycetidae</taxon>
        <taxon>Magnaporthales</taxon>
        <taxon>Pyriculariaceae</taxon>
        <taxon>Pyricularia</taxon>
    </lineage>
</organism>
<dbReference type="GeneID" id="2684735"/>